<comment type="caution">
    <text evidence="1">The sequence shown here is derived from an EMBL/GenBank/DDBJ whole genome shotgun (WGS) entry which is preliminary data.</text>
</comment>
<name>A0ABT5V728_9ACTO</name>
<accession>A0ABT5V728</accession>
<dbReference type="InterPro" id="IPR015421">
    <property type="entry name" value="PyrdxlP-dep_Trfase_major"/>
</dbReference>
<dbReference type="Gene3D" id="3.40.640.10">
    <property type="entry name" value="Type I PLP-dependent aspartate aminotransferase-like (Major domain)"/>
    <property type="match status" value="1"/>
</dbReference>
<dbReference type="EMBL" id="JARBHI010000015">
    <property type="protein sequence ID" value="MDE1656772.1"/>
    <property type="molecule type" value="Genomic_DNA"/>
</dbReference>
<gene>
    <name evidence="1" type="ORF">PWJ81_06785</name>
</gene>
<dbReference type="Proteomes" id="UP001219297">
    <property type="component" value="Unassembled WGS sequence"/>
</dbReference>
<protein>
    <recommendedName>
        <fullName evidence="3">DegT/DnrJ/EryC1/StrS aminotransferase family protein</fullName>
    </recommendedName>
</protein>
<reference evidence="1 2" key="1">
    <citation type="submission" date="2023-02" db="EMBL/GenBank/DDBJ databases">
        <title>Defining the Infant Male Urobiome and Moving Towards Mechanisms in Urobiome Research.</title>
        <authorList>
            <person name="Reasoner S."/>
            <person name="Flores V."/>
            <person name="Van Horn G."/>
            <person name="Morales G."/>
            <person name="Peard L."/>
            <person name="Abelson B."/>
            <person name="Manuel C."/>
            <person name="Lee J."/>
            <person name="Baker B."/>
            <person name="Williams T."/>
            <person name="Schmitz J."/>
            <person name="Clayton D."/>
            <person name="Hadjifrangiskou M."/>
        </authorList>
    </citation>
    <scope>NUCLEOTIDE SEQUENCE [LARGE SCALE GENOMIC DNA]</scope>
    <source>
        <strain evidence="1 2">AS1053</strain>
    </source>
</reference>
<sequence length="352" mass="37565">MIFGGEFTSLPHRCAPRALPVPPGAMLVQSGRQALGLIAQALAARGIRRIIAPGFLCATAVEPFQLEGIRVHWVQVGPDLLPAPARLAPLLTDPLRCAVLISTTFGAWPAPELRAVLAEWEGRGGVVVADLTHAPFGAAPQDVPARYAAASLRKWFPIPDGAWALGPSLPAAAAGNAAAREATRRGLLQLRGEENDGAAEAAIDAALNPSSMSGPARDILSHLDIAAVLERRRANARALRAALLNEGVPEAALFRGGEESCTATSIVTASHAPYALALNLDALPPHWPAPHHWAERLAARGVFTPAFWPRLTHMIDWPHVLALPIDQRYTPAQMPELARRVVEVLRQDNFDA</sequence>
<dbReference type="SUPFAM" id="SSF53383">
    <property type="entry name" value="PLP-dependent transferases"/>
    <property type="match status" value="1"/>
</dbReference>
<dbReference type="InterPro" id="IPR015424">
    <property type="entry name" value="PyrdxlP-dep_Trfase"/>
</dbReference>
<organism evidence="1 2">
    <name type="scientific">Actinotignum sanguinis</name>
    <dbReference type="NCBI Taxonomy" id="1445614"/>
    <lineage>
        <taxon>Bacteria</taxon>
        <taxon>Bacillati</taxon>
        <taxon>Actinomycetota</taxon>
        <taxon>Actinomycetes</taxon>
        <taxon>Actinomycetales</taxon>
        <taxon>Actinomycetaceae</taxon>
        <taxon>Actinotignum</taxon>
    </lineage>
</organism>
<evidence type="ECO:0008006" key="3">
    <source>
        <dbReference type="Google" id="ProtNLM"/>
    </source>
</evidence>
<evidence type="ECO:0000313" key="2">
    <source>
        <dbReference type="Proteomes" id="UP001219297"/>
    </source>
</evidence>
<dbReference type="RefSeq" id="WP_274778588.1">
    <property type="nucleotide sequence ID" value="NZ_JARBHI010000015.1"/>
</dbReference>
<proteinExistence type="predicted"/>
<evidence type="ECO:0000313" key="1">
    <source>
        <dbReference type="EMBL" id="MDE1656772.1"/>
    </source>
</evidence>
<keyword evidence="2" id="KW-1185">Reference proteome</keyword>